<gene>
    <name evidence="10" type="ORF">NDN08_006180</name>
</gene>
<keyword evidence="8" id="KW-0812">Transmembrane</keyword>
<dbReference type="EMBL" id="JAMWBK010000008">
    <property type="protein sequence ID" value="KAJ8902860.1"/>
    <property type="molecule type" value="Genomic_DNA"/>
</dbReference>
<evidence type="ECO:0000259" key="9">
    <source>
        <dbReference type="Pfam" id="PF00850"/>
    </source>
</evidence>
<feature type="domain" description="Histone deacetylase" evidence="9">
    <location>
        <begin position="24"/>
        <end position="375"/>
    </location>
</feature>
<dbReference type="InterPro" id="IPR037138">
    <property type="entry name" value="His_deacetylse_dom_sf"/>
</dbReference>
<dbReference type="PANTHER" id="PTHR10625:SF10">
    <property type="entry name" value="HISTONE DEACETYLASE HDAC1"/>
    <property type="match status" value="1"/>
</dbReference>
<keyword evidence="3 4" id="KW-0156">Chromatin regulator</keyword>
<dbReference type="GO" id="GO:0040029">
    <property type="term" value="P:epigenetic regulation of gene expression"/>
    <property type="evidence" value="ECO:0007669"/>
    <property type="project" value="TreeGrafter"/>
</dbReference>
<keyword evidence="4" id="KW-0804">Transcription</keyword>
<dbReference type="InterPro" id="IPR000286">
    <property type="entry name" value="HDACs"/>
</dbReference>
<dbReference type="GO" id="GO:0046872">
    <property type="term" value="F:metal ion binding"/>
    <property type="evidence" value="ECO:0007669"/>
    <property type="project" value="UniProtKB-KW"/>
</dbReference>
<keyword evidence="4" id="KW-0805">Transcription regulation</keyword>
<keyword evidence="8" id="KW-1133">Transmembrane helix</keyword>
<dbReference type="GO" id="GO:0000118">
    <property type="term" value="C:histone deacetylase complex"/>
    <property type="evidence" value="ECO:0007669"/>
    <property type="project" value="UniProtKB-ARBA"/>
</dbReference>
<dbReference type="PRINTS" id="PR01270">
    <property type="entry name" value="HDASUPER"/>
</dbReference>
<organism evidence="10 11">
    <name type="scientific">Rhodosorus marinus</name>
    <dbReference type="NCBI Taxonomy" id="101924"/>
    <lineage>
        <taxon>Eukaryota</taxon>
        <taxon>Rhodophyta</taxon>
        <taxon>Stylonematophyceae</taxon>
        <taxon>Stylonematales</taxon>
        <taxon>Stylonemataceae</taxon>
        <taxon>Rhodosorus</taxon>
    </lineage>
</organism>
<evidence type="ECO:0000256" key="2">
    <source>
        <dbReference type="ARBA" id="ARBA00022801"/>
    </source>
</evidence>
<name>A0AAV8UK15_9RHOD</name>
<feature type="binding site" evidence="6">
    <location>
        <position position="360"/>
    </location>
    <ligand>
        <name>substrate</name>
    </ligand>
</feature>
<dbReference type="SUPFAM" id="SSF52768">
    <property type="entry name" value="Arginase/deacetylase"/>
    <property type="match status" value="1"/>
</dbReference>
<evidence type="ECO:0000313" key="10">
    <source>
        <dbReference type="EMBL" id="KAJ8902860.1"/>
    </source>
</evidence>
<accession>A0AAV8UK15</accession>
<dbReference type="InterPro" id="IPR003084">
    <property type="entry name" value="HDAC_I/II"/>
</dbReference>
<proteinExistence type="inferred from homology"/>
<keyword evidence="4" id="KW-0539">Nucleus</keyword>
<protein>
    <recommendedName>
        <fullName evidence="1 4">Histone deacetylase</fullName>
        <ecNumber evidence="1 4">3.5.1.98</ecNumber>
    </recommendedName>
</protein>
<dbReference type="Pfam" id="PF00850">
    <property type="entry name" value="Hist_deacetyl"/>
    <property type="match status" value="1"/>
</dbReference>
<evidence type="ECO:0000256" key="5">
    <source>
        <dbReference type="PIRSR" id="PIRSR037913-1"/>
    </source>
</evidence>
<evidence type="ECO:0000256" key="6">
    <source>
        <dbReference type="PIRSR" id="PIRSR037913-2"/>
    </source>
</evidence>
<feature type="active site" description="Proton acceptor" evidence="5">
    <location>
        <position position="154"/>
    </location>
</feature>
<feature type="binding site" evidence="6">
    <location>
        <position position="112"/>
    </location>
    <ligand>
        <name>substrate</name>
    </ligand>
</feature>
<dbReference type="PIRSF" id="PIRSF037913">
    <property type="entry name" value="His_deacetylse_1"/>
    <property type="match status" value="1"/>
</dbReference>
<evidence type="ECO:0000256" key="7">
    <source>
        <dbReference type="PIRSR" id="PIRSR037913-3"/>
    </source>
</evidence>
<keyword evidence="8" id="KW-0472">Membrane</keyword>
<keyword evidence="11" id="KW-1185">Reference proteome</keyword>
<evidence type="ECO:0000313" key="11">
    <source>
        <dbReference type="Proteomes" id="UP001157974"/>
    </source>
</evidence>
<dbReference type="InterPro" id="IPR023696">
    <property type="entry name" value="Ureohydrolase_dom_sf"/>
</dbReference>
<evidence type="ECO:0000256" key="3">
    <source>
        <dbReference type="ARBA" id="ARBA00022853"/>
    </source>
</evidence>
<evidence type="ECO:0000256" key="1">
    <source>
        <dbReference type="ARBA" id="ARBA00012111"/>
    </source>
</evidence>
<feature type="binding site" evidence="6">
    <location>
        <position position="162"/>
    </location>
    <ligand>
        <name>substrate</name>
    </ligand>
</feature>
<comment type="subcellular location">
    <subcellularLocation>
        <location evidence="4">Nucleus</location>
    </subcellularLocation>
</comment>
<feature type="transmembrane region" description="Helical" evidence="8">
    <location>
        <begin position="36"/>
        <end position="54"/>
    </location>
</feature>
<comment type="similarity">
    <text evidence="4">Belongs to the histone deacetylase family. HD Type 1 subfamily.</text>
</comment>
<keyword evidence="7" id="KW-0479">Metal-binding</keyword>
<dbReference type="Proteomes" id="UP001157974">
    <property type="component" value="Unassembled WGS sequence"/>
</dbReference>
<evidence type="ECO:0000256" key="4">
    <source>
        <dbReference type="PIRNR" id="PIRNR037913"/>
    </source>
</evidence>
<dbReference type="EC" id="3.5.1.98" evidence="1 4"/>
<feature type="binding site" evidence="7">
    <location>
        <position position="321"/>
    </location>
    <ligand>
        <name>a divalent metal cation</name>
        <dbReference type="ChEBI" id="CHEBI:60240"/>
    </ligand>
</feature>
<dbReference type="PANTHER" id="PTHR10625">
    <property type="entry name" value="HISTONE DEACETYLASE HDAC1-RELATED"/>
    <property type="match status" value="1"/>
</dbReference>
<evidence type="ECO:0000256" key="8">
    <source>
        <dbReference type="SAM" id="Phobius"/>
    </source>
</evidence>
<dbReference type="GO" id="GO:0141221">
    <property type="term" value="F:histone deacetylase activity, hydrolytic mechanism"/>
    <property type="evidence" value="ECO:0007669"/>
    <property type="project" value="UniProtKB-EC"/>
</dbReference>
<feature type="binding site" evidence="7">
    <location>
        <position position="189"/>
    </location>
    <ligand>
        <name>a divalent metal cation</name>
        <dbReference type="ChEBI" id="CHEBI:60240"/>
    </ligand>
</feature>
<dbReference type="AlphaFoldDB" id="A0AAV8UK15"/>
<comment type="catalytic activity">
    <reaction evidence="4">
        <text>N(6)-acetyl-L-lysyl-[histone] + H2O = L-lysyl-[histone] + acetate</text>
        <dbReference type="Rhea" id="RHEA:58196"/>
        <dbReference type="Rhea" id="RHEA-COMP:9845"/>
        <dbReference type="Rhea" id="RHEA-COMP:11338"/>
        <dbReference type="ChEBI" id="CHEBI:15377"/>
        <dbReference type="ChEBI" id="CHEBI:29969"/>
        <dbReference type="ChEBI" id="CHEBI:30089"/>
        <dbReference type="ChEBI" id="CHEBI:61930"/>
        <dbReference type="EC" id="3.5.1.98"/>
    </reaction>
</comment>
<dbReference type="Gene3D" id="3.40.800.20">
    <property type="entry name" value="Histone deacetylase domain"/>
    <property type="match status" value="1"/>
</dbReference>
<sequence>MTGSKRVSYFLDDSLGGYYYGPKHPMKPHRLSMTHNLFLAYGMLLNLLVFARYLSLEEEVYRPRKATPEELLEFHTLEYVDFLSKCNVKHASLMKVHAKEGQKFNVGREEGDCPLFDNLYNYCRLTSGGSVDGARLLGSGRTDIAINWAGGLHHAKASEASGFCYVNDIVLSILELLRFFTRVLYIDIDVHHGDGVEEAFFCTNSSEGYGDFHSTRLEVLAALLEGQGTTAPRSVANLMPTSDLNWTRVMTCSFHKYGEGFFPGTGNLDEMGEDSGKGYSVNFPLLDGMDDISYENTFKPVIQKIVEHFQPEAVVLQCGADSLAYDKLGVFNLTVEGHGKCVDHIRSLGLPMLVLGGGGYNIRNVARCWVYETSVLLKRQISDELPYNDYWDYFAPSYRLHYPPRPDLNNQNTPAYINKVLSRVLENLKTIEPAPGVQKMEVPTNLAPVDGPVVNLYDGL</sequence>
<comment type="caution">
    <text evidence="10">The sequence shown here is derived from an EMBL/GenBank/DDBJ whole genome shotgun (WGS) entry which is preliminary data.</text>
</comment>
<feature type="binding site" evidence="7">
    <location>
        <position position="191"/>
    </location>
    <ligand>
        <name>a divalent metal cation</name>
        <dbReference type="ChEBI" id="CHEBI:60240"/>
    </ligand>
</feature>
<keyword evidence="2 4" id="KW-0378">Hydrolase</keyword>
<reference evidence="10 11" key="1">
    <citation type="journal article" date="2023" name="Nat. Commun.">
        <title>Origin of minicircular mitochondrial genomes in red algae.</title>
        <authorList>
            <person name="Lee Y."/>
            <person name="Cho C.H."/>
            <person name="Lee Y.M."/>
            <person name="Park S.I."/>
            <person name="Yang J.H."/>
            <person name="West J.A."/>
            <person name="Bhattacharya D."/>
            <person name="Yoon H.S."/>
        </authorList>
    </citation>
    <scope>NUCLEOTIDE SEQUENCE [LARGE SCALE GENOMIC DNA]</scope>
    <source>
        <strain evidence="10 11">CCMP1338</strain>
        <tissue evidence="10">Whole cell</tissue>
    </source>
</reference>
<dbReference type="InterPro" id="IPR023801">
    <property type="entry name" value="His_deacetylse_dom"/>
</dbReference>